<evidence type="ECO:0000313" key="3">
    <source>
        <dbReference type="Proteomes" id="UP000094379"/>
    </source>
</evidence>
<name>A0A1E3GP76_9GAMM</name>
<keyword evidence="1" id="KW-0472">Membrane</keyword>
<evidence type="ECO:0000313" key="2">
    <source>
        <dbReference type="EMBL" id="ODN65834.1"/>
    </source>
</evidence>
<feature type="transmembrane region" description="Helical" evidence="1">
    <location>
        <begin position="7"/>
        <end position="25"/>
    </location>
</feature>
<reference evidence="2 3" key="1">
    <citation type="submission" date="2016-07" db="EMBL/GenBank/DDBJ databases">
        <title>Draft Genome Sequence of Methylophaga muralis Bur 1.</title>
        <authorList>
            <person name="Vasilenko O.V."/>
            <person name="Doronina N.V."/>
            <person name="Shmareva M.N."/>
            <person name="Tarlachkov S.V."/>
            <person name="Mustakhimov I."/>
            <person name="Trotsenko Y.A."/>
        </authorList>
    </citation>
    <scope>NUCLEOTIDE SEQUENCE [LARGE SCALE GENOMIC DNA]</scope>
    <source>
        <strain evidence="2 3">Bur 1</strain>
    </source>
</reference>
<dbReference type="RefSeq" id="WP_069296790.1">
    <property type="nucleotide sequence ID" value="NZ_MCRI01000037.1"/>
</dbReference>
<keyword evidence="3" id="KW-1185">Reference proteome</keyword>
<accession>A0A1E3GP76</accession>
<gene>
    <name evidence="2" type="ORF">A9E74_02400</name>
</gene>
<comment type="caution">
    <text evidence="2">The sequence shown here is derived from an EMBL/GenBank/DDBJ whole genome shotgun (WGS) entry which is preliminary data.</text>
</comment>
<keyword evidence="1" id="KW-1133">Transmembrane helix</keyword>
<keyword evidence="1" id="KW-0812">Transmembrane</keyword>
<organism evidence="2 3">
    <name type="scientific">Methylophaga muralis</name>
    <dbReference type="NCBI Taxonomy" id="291169"/>
    <lineage>
        <taxon>Bacteria</taxon>
        <taxon>Pseudomonadati</taxon>
        <taxon>Pseudomonadota</taxon>
        <taxon>Gammaproteobacteria</taxon>
        <taxon>Thiotrichales</taxon>
        <taxon>Piscirickettsiaceae</taxon>
        <taxon>Methylophaga</taxon>
    </lineage>
</organism>
<dbReference type="Proteomes" id="UP000094379">
    <property type="component" value="Unassembled WGS sequence"/>
</dbReference>
<dbReference type="AlphaFoldDB" id="A0A1E3GP76"/>
<dbReference type="STRING" id="291169.A9E74_02400"/>
<dbReference type="EMBL" id="MCRI01000037">
    <property type="protein sequence ID" value="ODN65834.1"/>
    <property type="molecule type" value="Genomic_DNA"/>
</dbReference>
<evidence type="ECO:0000256" key="1">
    <source>
        <dbReference type="SAM" id="Phobius"/>
    </source>
</evidence>
<feature type="transmembrane region" description="Helical" evidence="1">
    <location>
        <begin position="45"/>
        <end position="65"/>
    </location>
</feature>
<proteinExistence type="predicted"/>
<sequence>MRIYSLSVLSTIAIVFAITLSGYWLTSELVVLTANSVYLLGLARADAVMVGVMLGFIYGCILLLWAFSITPIKKAPIYLLALFACIWVVNFSFKAWGLTA</sequence>
<feature type="transmembrane region" description="Helical" evidence="1">
    <location>
        <begin position="77"/>
        <end position="96"/>
    </location>
</feature>
<protein>
    <submittedName>
        <fullName evidence="2">Uncharacterized protein</fullName>
    </submittedName>
</protein>